<accession>A0A167WLH9</accession>
<feature type="region of interest" description="Disordered" evidence="1">
    <location>
        <begin position="1"/>
        <end position="224"/>
    </location>
</feature>
<sequence length="1181" mass="128687">MPGKSNARNGMVQRDRDKEDKGKDKDKDRHDASLSPCLPSSRRASLASAASSSTSGSNASASASASTPAAGLVSTSQYSLRSSTAKNRKMSTPGSPQQLHHNLSVPRPVSRATAAGGPTSAGYAGHAGYGTGAGTGGGAAGARDPTTRHSTPVLRKTPSTASMRDGSSDNVRRGGTLRTSSSMDKRSSIGSARSLGDDAAASRKVSGVTHPPHPRTSTTKPHIPSPAWKVAEEHFTKELALHKNRDLNSKTVVVMQDACYDHRFSRPNSTKSGLESVVERPERLQACALGISAAYVLLGERSSAGRYTPQEGLDVSKLPTPPFQIRRSTRSVALNSPAVTHVHGANWMDELTSMCQAAESKLASDGKEIERPGDDQKPLHTGDLYLCPKSIDAFQGALGGVCEGVDAVFSTRTTRRAFVAVRPPGHHCSRDYPSGFCWLNNVHVGITHAAMNHGLTHAAIIDFDLHHGDGSQALAWQQNTRAARAAKNAGLQDKTKIGYFSLHDIDSFPCEDGEFDKVRDASVCIENAHGQFVHNVHMAAWKTEADFWALYEDRYAILLDKARRFLRHYTTTLQESNSSYPPKAAIFISAGFDASEYESPGMQRHSVNVPTGFYARFTSDIVRLSEEEELGVDGRIISVLEGGYSDRALMSGVLSHLSGLTATEDRPVKEEEEEVEGDNKMEELSAQIKELAIAEDKEPFRYHSEWWSMLCLEQLEVAVHGPSKKAPILKRQKTPPTYSSPTQASVAKAVVPPKDVTKRMATWLIVGDISPQEVDWCTAAKELRKLIIPTDREVRSYEYKELKAQAHIDKSRDTHTPTEAHGMSLRDRKPKASSPDPTSRSASRLSTSKVRAPSRAGITTVRKSSLPEEQRLPESIQPTSIESKPPTRPVQGSRRTSAASSTQSDEVRDQRLRVKSQSQPSLNRAKSNISLADHASTSKKDAPPVPPLSQTARKHASSSALKSHPSPTRTERPAKNVSAKASAESHTLKSKQSDDTKVDDLAKNVRLRLKLNGPKKEDDGKIEARPTMKIKKSIERTNENAHPTPTARQKTHIDTPTVKHIKQLSHGQRALSQSKKVENLISRFNEAEPPRSPDAIDTDNFDESFYYRESSQSPEPPRSPPSVSASQTYSACSEASPRTVEEFPREEIRKFSVENVNKLPLFTPDSPIPFGDGKGKAGGNE</sequence>
<dbReference type="OrthoDB" id="5232919at2759"/>
<proteinExistence type="predicted"/>
<feature type="region of interest" description="Disordered" evidence="1">
    <location>
        <begin position="807"/>
        <end position="1055"/>
    </location>
</feature>
<dbReference type="Pfam" id="PF00850">
    <property type="entry name" value="Hist_deacetyl"/>
    <property type="match status" value="1"/>
</dbReference>
<dbReference type="PANTHER" id="PTHR47558">
    <property type="entry name" value="HISTONE DEACETYLASE HOS3"/>
    <property type="match status" value="1"/>
</dbReference>
<evidence type="ECO:0000313" key="3">
    <source>
        <dbReference type="EMBL" id="KZZ89008.1"/>
    </source>
</evidence>
<evidence type="ECO:0000256" key="1">
    <source>
        <dbReference type="SAM" id="MobiDB-lite"/>
    </source>
</evidence>
<feature type="region of interest" description="Disordered" evidence="1">
    <location>
        <begin position="726"/>
        <end position="746"/>
    </location>
</feature>
<feature type="compositionally biased region" description="Polar residues" evidence="1">
    <location>
        <begin position="73"/>
        <end position="101"/>
    </location>
</feature>
<comment type="caution">
    <text evidence="3">The sequence shown here is derived from an EMBL/GenBank/DDBJ whole genome shotgun (WGS) entry which is preliminary data.</text>
</comment>
<dbReference type="AlphaFoldDB" id="A0A167WLH9"/>
<gene>
    <name evidence="3" type="ORF">AAP_04493</name>
</gene>
<keyword evidence="4" id="KW-1185">Reference proteome</keyword>
<feature type="region of interest" description="Disordered" evidence="1">
    <location>
        <begin position="1081"/>
        <end position="1181"/>
    </location>
</feature>
<dbReference type="InterPro" id="IPR023801">
    <property type="entry name" value="His_deacetylse_dom"/>
</dbReference>
<dbReference type="CDD" id="cd09998">
    <property type="entry name" value="HDAC_Hos3"/>
    <property type="match status" value="1"/>
</dbReference>
<dbReference type="InterPro" id="IPR037138">
    <property type="entry name" value="His_deacetylse_dom_sf"/>
</dbReference>
<dbReference type="Proteomes" id="UP000242877">
    <property type="component" value="Unassembled WGS sequence"/>
</dbReference>
<feature type="compositionally biased region" description="Low complexity" evidence="1">
    <location>
        <begin position="891"/>
        <end position="904"/>
    </location>
</feature>
<dbReference type="InterPro" id="IPR023696">
    <property type="entry name" value="Ureohydrolase_dom_sf"/>
</dbReference>
<dbReference type="VEuPathDB" id="FungiDB:AAP_04493"/>
<feature type="compositionally biased region" description="Polar residues" evidence="1">
    <location>
        <begin position="957"/>
        <end position="968"/>
    </location>
</feature>
<dbReference type="PANTHER" id="PTHR47558:SF1">
    <property type="entry name" value="HISTONE DEACETYLASE HOS3"/>
    <property type="match status" value="1"/>
</dbReference>
<feature type="domain" description="Histone deacetylase" evidence="2">
    <location>
        <begin position="334"/>
        <end position="659"/>
    </location>
</feature>
<protein>
    <submittedName>
        <fullName evidence="3">Histone deacetylase HosB</fullName>
    </submittedName>
</protein>
<feature type="compositionally biased region" description="Low complexity" evidence="1">
    <location>
        <begin position="38"/>
        <end position="71"/>
    </location>
</feature>
<feature type="compositionally biased region" description="Basic and acidic residues" evidence="1">
    <location>
        <begin position="1014"/>
        <end position="1039"/>
    </location>
</feature>
<organism evidence="3 4">
    <name type="scientific">Ascosphaera apis ARSEF 7405</name>
    <dbReference type="NCBI Taxonomy" id="392613"/>
    <lineage>
        <taxon>Eukaryota</taxon>
        <taxon>Fungi</taxon>
        <taxon>Dikarya</taxon>
        <taxon>Ascomycota</taxon>
        <taxon>Pezizomycotina</taxon>
        <taxon>Eurotiomycetes</taxon>
        <taxon>Eurotiomycetidae</taxon>
        <taxon>Onygenales</taxon>
        <taxon>Ascosphaeraceae</taxon>
        <taxon>Ascosphaera</taxon>
    </lineage>
</organism>
<feature type="compositionally biased region" description="Polar residues" evidence="1">
    <location>
        <begin position="835"/>
        <end position="849"/>
    </location>
</feature>
<dbReference type="FunFam" id="3.40.800.20:FF:000011">
    <property type="entry name" value="Histone deacetylase HOS3"/>
    <property type="match status" value="1"/>
</dbReference>
<feature type="compositionally biased region" description="Polar residues" evidence="1">
    <location>
        <begin position="915"/>
        <end position="930"/>
    </location>
</feature>
<dbReference type="GO" id="GO:0010468">
    <property type="term" value="P:regulation of gene expression"/>
    <property type="evidence" value="ECO:0007669"/>
    <property type="project" value="UniProtKB-ARBA"/>
</dbReference>
<dbReference type="GO" id="GO:0004407">
    <property type="term" value="F:histone deacetylase activity"/>
    <property type="evidence" value="ECO:0007669"/>
    <property type="project" value="TreeGrafter"/>
</dbReference>
<feature type="compositionally biased region" description="Basic and acidic residues" evidence="1">
    <location>
        <begin position="13"/>
        <end position="32"/>
    </location>
</feature>
<dbReference type="GO" id="GO:0005634">
    <property type="term" value="C:nucleus"/>
    <property type="evidence" value="ECO:0007669"/>
    <property type="project" value="TreeGrafter"/>
</dbReference>
<feature type="compositionally biased region" description="Polar residues" evidence="1">
    <location>
        <begin position="734"/>
        <end position="745"/>
    </location>
</feature>
<evidence type="ECO:0000259" key="2">
    <source>
        <dbReference type="Pfam" id="PF00850"/>
    </source>
</evidence>
<feature type="compositionally biased region" description="Basic and acidic residues" evidence="1">
    <location>
        <begin position="1139"/>
        <end position="1152"/>
    </location>
</feature>
<feature type="compositionally biased region" description="Basic and acidic residues" evidence="1">
    <location>
        <begin position="991"/>
        <end position="1003"/>
    </location>
</feature>
<dbReference type="InterPro" id="IPR053244">
    <property type="entry name" value="HDAC_HD_type_1"/>
</dbReference>
<dbReference type="EMBL" id="AZGZ01000022">
    <property type="protein sequence ID" value="KZZ89008.1"/>
    <property type="molecule type" value="Genomic_DNA"/>
</dbReference>
<dbReference type="SUPFAM" id="SSF52768">
    <property type="entry name" value="Arginase/deacetylase"/>
    <property type="match status" value="1"/>
</dbReference>
<dbReference type="InterPro" id="IPR000286">
    <property type="entry name" value="HDACs"/>
</dbReference>
<feature type="compositionally biased region" description="Basic and acidic residues" evidence="1">
    <location>
        <begin position="807"/>
        <end position="818"/>
    </location>
</feature>
<dbReference type="Gene3D" id="3.40.800.20">
    <property type="entry name" value="Histone deacetylase domain"/>
    <property type="match status" value="1"/>
</dbReference>
<dbReference type="PRINTS" id="PR01270">
    <property type="entry name" value="HDASUPER"/>
</dbReference>
<feature type="compositionally biased region" description="Gly residues" evidence="1">
    <location>
        <begin position="125"/>
        <end position="140"/>
    </location>
</feature>
<reference evidence="3 4" key="1">
    <citation type="journal article" date="2016" name="Genome Biol. Evol.">
        <title>Divergent and convergent evolution of fungal pathogenicity.</title>
        <authorList>
            <person name="Shang Y."/>
            <person name="Xiao G."/>
            <person name="Zheng P."/>
            <person name="Cen K."/>
            <person name="Zhan S."/>
            <person name="Wang C."/>
        </authorList>
    </citation>
    <scope>NUCLEOTIDE SEQUENCE [LARGE SCALE GENOMIC DNA]</scope>
    <source>
        <strain evidence="3 4">ARSEF 7405</strain>
    </source>
</reference>
<name>A0A167WLH9_9EURO</name>
<evidence type="ECO:0000313" key="4">
    <source>
        <dbReference type="Proteomes" id="UP000242877"/>
    </source>
</evidence>